<feature type="non-terminal residue" evidence="3">
    <location>
        <position position="1"/>
    </location>
</feature>
<dbReference type="SMART" id="SM00324">
    <property type="entry name" value="RhoGAP"/>
    <property type="match status" value="1"/>
</dbReference>
<keyword evidence="4" id="KW-1185">Reference proteome</keyword>
<name>A0ABV0S964_9TELE</name>
<dbReference type="SUPFAM" id="SSF48350">
    <property type="entry name" value="GTPase activation domain, GAP"/>
    <property type="match status" value="1"/>
</dbReference>
<feature type="domain" description="Rho-GAP" evidence="2">
    <location>
        <begin position="162"/>
        <end position="332"/>
    </location>
</feature>
<dbReference type="PANTHER" id="PTHR23179">
    <property type="entry name" value="T-CELL ACTIVATION RHO GTPASE ACTIVATING PROTEIN-RELATED"/>
    <property type="match status" value="1"/>
</dbReference>
<accession>A0ABV0S964</accession>
<dbReference type="PANTHER" id="PTHR23179:SF28">
    <property type="entry name" value="RHO GTPASE-ACTIVATING PROTEIN 20"/>
    <property type="match status" value="1"/>
</dbReference>
<dbReference type="InterPro" id="IPR000198">
    <property type="entry name" value="RhoGAP_dom"/>
</dbReference>
<comment type="caution">
    <text evidence="3">The sequence shown here is derived from an EMBL/GenBank/DDBJ whole genome shotgun (WGS) entry which is preliminary data.</text>
</comment>
<dbReference type="EMBL" id="JAHRIN010075629">
    <property type="protein sequence ID" value="MEQ2217023.1"/>
    <property type="molecule type" value="Genomic_DNA"/>
</dbReference>
<dbReference type="Proteomes" id="UP001434883">
    <property type="component" value="Unassembled WGS sequence"/>
</dbReference>
<protein>
    <recommendedName>
        <fullName evidence="2">Rho-GAP domain-containing protein</fullName>
    </recommendedName>
</protein>
<evidence type="ECO:0000313" key="4">
    <source>
        <dbReference type="Proteomes" id="UP001434883"/>
    </source>
</evidence>
<dbReference type="Gene3D" id="1.10.555.10">
    <property type="entry name" value="Rho GTPase activation protein"/>
    <property type="match status" value="1"/>
</dbReference>
<sequence>QVTKRRGGAPSLRGERRGLLMFYIIHLLKEFCHLLLVSGHEYPFSIQMSHVRNSAVQGGGRDVAAPPADRQMAMQMQLYKQCQFILKPRPVEPPQQHLPAGKVWFSTSSGLFVEIKKTFLMLSGTLPLLQISPISHSKGGIRSSPGPSGEAPHLTLMRCRWPELLKAACLVSRSAPSVWRTPCPSLSWLVAPLMNTCSAFTSLAPSSPEYTSKSWFSLVGLCTILHLYVPSRSLRACDQGLLIVPQTRLITKGPSQQYLKFWKMIRRMSKENALLLRYLLAMLHAVQANAQENQMTSFNLSVCIAPSLLWSPGAPCSPEVCELVKFMIEHCVQILGEDPSSLFGGPPQRRNSEESGSGKQCA</sequence>
<proteinExistence type="predicted"/>
<dbReference type="Pfam" id="PF00620">
    <property type="entry name" value="RhoGAP"/>
    <property type="match status" value="1"/>
</dbReference>
<evidence type="ECO:0000256" key="1">
    <source>
        <dbReference type="SAM" id="MobiDB-lite"/>
    </source>
</evidence>
<feature type="region of interest" description="Disordered" evidence="1">
    <location>
        <begin position="342"/>
        <end position="362"/>
    </location>
</feature>
<evidence type="ECO:0000259" key="2">
    <source>
        <dbReference type="SMART" id="SM00324"/>
    </source>
</evidence>
<organism evidence="3 4">
    <name type="scientific">Xenoophorus captivus</name>
    <dbReference type="NCBI Taxonomy" id="1517983"/>
    <lineage>
        <taxon>Eukaryota</taxon>
        <taxon>Metazoa</taxon>
        <taxon>Chordata</taxon>
        <taxon>Craniata</taxon>
        <taxon>Vertebrata</taxon>
        <taxon>Euteleostomi</taxon>
        <taxon>Actinopterygii</taxon>
        <taxon>Neopterygii</taxon>
        <taxon>Teleostei</taxon>
        <taxon>Neoteleostei</taxon>
        <taxon>Acanthomorphata</taxon>
        <taxon>Ovalentaria</taxon>
        <taxon>Atherinomorphae</taxon>
        <taxon>Cyprinodontiformes</taxon>
        <taxon>Goodeidae</taxon>
        <taxon>Xenoophorus</taxon>
    </lineage>
</organism>
<reference evidence="3 4" key="1">
    <citation type="submission" date="2021-06" db="EMBL/GenBank/DDBJ databases">
        <authorList>
            <person name="Palmer J.M."/>
        </authorList>
    </citation>
    <scope>NUCLEOTIDE SEQUENCE [LARGE SCALE GENOMIC DNA]</scope>
    <source>
        <strain evidence="3 4">XC_2019</strain>
        <tissue evidence="3">Muscle</tissue>
    </source>
</reference>
<evidence type="ECO:0000313" key="3">
    <source>
        <dbReference type="EMBL" id="MEQ2217023.1"/>
    </source>
</evidence>
<dbReference type="InterPro" id="IPR008936">
    <property type="entry name" value="Rho_GTPase_activation_prot"/>
</dbReference>
<gene>
    <name evidence="3" type="ORF">XENOCAPTIV_028314</name>
</gene>